<dbReference type="PANTHER" id="PTHR36435:SF1">
    <property type="entry name" value="CAAX AMINO TERMINAL PROTEASE FAMILY PROTEIN"/>
    <property type="match status" value="1"/>
</dbReference>
<reference evidence="3 4" key="1">
    <citation type="submission" date="2018-11" db="EMBL/GenBank/DDBJ databases">
        <title>Genomic Encyclopedia of Type Strains, Phase IV (KMG-IV): sequencing the most valuable type-strain genomes for metagenomic binning, comparative biology and taxonomic classification.</title>
        <authorList>
            <person name="Goeker M."/>
        </authorList>
    </citation>
    <scope>NUCLEOTIDE SEQUENCE [LARGE SCALE GENOMIC DNA]</scope>
    <source>
        <strain evidence="3 4">DSM 26537</strain>
    </source>
</reference>
<protein>
    <recommendedName>
        <fullName evidence="2">CAAX prenyl protease 2/Lysostaphin resistance protein A-like domain-containing protein</fullName>
    </recommendedName>
</protein>
<dbReference type="EMBL" id="RJVG01000020">
    <property type="protein sequence ID" value="ROR21759.1"/>
    <property type="molecule type" value="Genomic_DNA"/>
</dbReference>
<feature type="domain" description="CAAX prenyl protease 2/Lysostaphin resistance protein A-like" evidence="2">
    <location>
        <begin position="149"/>
        <end position="235"/>
    </location>
</feature>
<keyword evidence="4" id="KW-1185">Reference proteome</keyword>
<gene>
    <name evidence="3" type="ORF">EDD66_1207</name>
</gene>
<evidence type="ECO:0000313" key="4">
    <source>
        <dbReference type="Proteomes" id="UP000273083"/>
    </source>
</evidence>
<name>A0A3N1X4R4_9FIRM</name>
<dbReference type="InterPro" id="IPR052710">
    <property type="entry name" value="CAAX_protease"/>
</dbReference>
<feature type="transmembrane region" description="Helical" evidence="1">
    <location>
        <begin position="64"/>
        <end position="84"/>
    </location>
</feature>
<feature type="transmembrane region" description="Helical" evidence="1">
    <location>
        <begin position="204"/>
        <end position="233"/>
    </location>
</feature>
<proteinExistence type="predicted"/>
<sequence>MKKIGQFLTCVLPLICAIGIQIIVASISIIIFGIFQGIRLAATSGEMDINVIANSLDGLMNSSAYLFITAISAIVCGVVFGLWYRKILVGREKLKIKEVLTGKKVLFIILLGIALNSGISVVLNIVGSIKPEWFENYNEIMKQLGYGDSIISMLLIVVIAPISEELICRGVILEKCRKVMPLFAANIIQAILFGVYHMNVIQGIYAFVLGLFLGMVCIKTGSIYGAILLHIIFNLSGVFLENILTENILPMKILMIGMGMVSLIIIVISTIMLLNEKDREVDLGSVLEDKLL</sequence>
<evidence type="ECO:0000259" key="2">
    <source>
        <dbReference type="Pfam" id="PF02517"/>
    </source>
</evidence>
<dbReference type="InterPro" id="IPR003675">
    <property type="entry name" value="Rce1/LyrA-like_dom"/>
</dbReference>
<evidence type="ECO:0000313" key="3">
    <source>
        <dbReference type="EMBL" id="ROR21759.1"/>
    </source>
</evidence>
<dbReference type="PANTHER" id="PTHR36435">
    <property type="entry name" value="SLR1288 PROTEIN"/>
    <property type="match status" value="1"/>
</dbReference>
<dbReference type="Pfam" id="PF02517">
    <property type="entry name" value="Rce1-like"/>
    <property type="match status" value="1"/>
</dbReference>
<organism evidence="3 4">
    <name type="scientific">Mobilisporobacter senegalensis</name>
    <dbReference type="NCBI Taxonomy" id="1329262"/>
    <lineage>
        <taxon>Bacteria</taxon>
        <taxon>Bacillati</taxon>
        <taxon>Bacillota</taxon>
        <taxon>Clostridia</taxon>
        <taxon>Lachnospirales</taxon>
        <taxon>Lachnospiraceae</taxon>
        <taxon>Mobilisporobacter</taxon>
    </lineage>
</organism>
<keyword evidence="1" id="KW-0812">Transmembrane</keyword>
<comment type="caution">
    <text evidence="3">The sequence shown here is derived from an EMBL/GenBank/DDBJ whole genome shotgun (WGS) entry which is preliminary data.</text>
</comment>
<dbReference type="AlphaFoldDB" id="A0A3N1X4R4"/>
<dbReference type="Proteomes" id="UP000273083">
    <property type="component" value="Unassembled WGS sequence"/>
</dbReference>
<feature type="transmembrane region" description="Helical" evidence="1">
    <location>
        <begin position="149"/>
        <end position="167"/>
    </location>
</feature>
<feature type="transmembrane region" description="Helical" evidence="1">
    <location>
        <begin position="7"/>
        <end position="35"/>
    </location>
</feature>
<keyword evidence="1" id="KW-0472">Membrane</keyword>
<accession>A0A3N1X4R4</accession>
<feature type="transmembrane region" description="Helical" evidence="1">
    <location>
        <begin position="179"/>
        <end position="198"/>
    </location>
</feature>
<keyword evidence="1" id="KW-1133">Transmembrane helix</keyword>
<dbReference type="OrthoDB" id="9782250at2"/>
<feature type="transmembrane region" description="Helical" evidence="1">
    <location>
        <begin position="253"/>
        <end position="274"/>
    </location>
</feature>
<dbReference type="RefSeq" id="WP_123610989.1">
    <property type="nucleotide sequence ID" value="NZ_RJVG01000020.1"/>
</dbReference>
<dbReference type="GO" id="GO:0080120">
    <property type="term" value="P:CAAX-box protein maturation"/>
    <property type="evidence" value="ECO:0007669"/>
    <property type="project" value="UniProtKB-ARBA"/>
</dbReference>
<feature type="transmembrane region" description="Helical" evidence="1">
    <location>
        <begin position="105"/>
        <end position="129"/>
    </location>
</feature>
<evidence type="ECO:0000256" key="1">
    <source>
        <dbReference type="SAM" id="Phobius"/>
    </source>
</evidence>
<dbReference type="GO" id="GO:0004175">
    <property type="term" value="F:endopeptidase activity"/>
    <property type="evidence" value="ECO:0007669"/>
    <property type="project" value="UniProtKB-ARBA"/>
</dbReference>